<evidence type="ECO:0000256" key="1">
    <source>
        <dbReference type="ARBA" id="ARBA00001947"/>
    </source>
</evidence>
<dbReference type="AlphaFoldDB" id="A0A420ZAQ2"/>
<dbReference type="InterPro" id="IPR013149">
    <property type="entry name" value="ADH-like_C"/>
</dbReference>
<dbReference type="PROSITE" id="PS00059">
    <property type="entry name" value="ADH_ZINC"/>
    <property type="match status" value="1"/>
</dbReference>
<evidence type="ECO:0000256" key="5">
    <source>
        <dbReference type="ARBA" id="ARBA00023002"/>
    </source>
</evidence>
<comment type="caution">
    <text evidence="7">The sequence shown here is derived from an EMBL/GenBank/DDBJ whole genome shotgun (WGS) entry which is preliminary data.</text>
</comment>
<dbReference type="Gene3D" id="3.40.50.720">
    <property type="entry name" value="NAD(P)-binding Rossmann-like Domain"/>
    <property type="match status" value="1"/>
</dbReference>
<evidence type="ECO:0000256" key="4">
    <source>
        <dbReference type="ARBA" id="ARBA00022833"/>
    </source>
</evidence>
<dbReference type="EMBL" id="QMNG01000132">
    <property type="protein sequence ID" value="RLC35658.1"/>
    <property type="molecule type" value="Genomic_DNA"/>
</dbReference>
<feature type="non-terminal residue" evidence="7">
    <location>
        <position position="1"/>
    </location>
</feature>
<dbReference type="Pfam" id="PF00107">
    <property type="entry name" value="ADH_zinc_N"/>
    <property type="match status" value="1"/>
</dbReference>
<dbReference type="GO" id="GO:0016491">
    <property type="term" value="F:oxidoreductase activity"/>
    <property type="evidence" value="ECO:0007669"/>
    <property type="project" value="UniProtKB-KW"/>
</dbReference>
<organism evidence="7 8">
    <name type="scientific">candidate division Kazan bacterium</name>
    <dbReference type="NCBI Taxonomy" id="2202143"/>
    <lineage>
        <taxon>Bacteria</taxon>
        <taxon>Bacteria division Kazan-3B-28</taxon>
    </lineage>
</organism>
<dbReference type="PANTHER" id="PTHR43350:SF19">
    <property type="entry name" value="D-GULOSIDE 3-DEHYDROGENASE"/>
    <property type="match status" value="1"/>
</dbReference>
<dbReference type="Gene3D" id="3.90.180.10">
    <property type="entry name" value="Medium-chain alcohol dehydrogenases, catalytic domain"/>
    <property type="match status" value="2"/>
</dbReference>
<evidence type="ECO:0000256" key="2">
    <source>
        <dbReference type="ARBA" id="ARBA00008072"/>
    </source>
</evidence>
<accession>A0A420ZAQ2</accession>
<proteinExistence type="inferred from homology"/>
<dbReference type="SUPFAM" id="SSF51735">
    <property type="entry name" value="NAD(P)-binding Rossmann-fold domains"/>
    <property type="match status" value="1"/>
</dbReference>
<dbReference type="InterPro" id="IPR036291">
    <property type="entry name" value="NAD(P)-bd_dom_sf"/>
</dbReference>
<gene>
    <name evidence="7" type="ORF">DRH29_05960</name>
</gene>
<comment type="similarity">
    <text evidence="2">Belongs to the zinc-containing alcohol dehydrogenase family.</text>
</comment>
<evidence type="ECO:0000259" key="6">
    <source>
        <dbReference type="Pfam" id="PF00107"/>
    </source>
</evidence>
<dbReference type="InterPro" id="IPR002328">
    <property type="entry name" value="ADH_Zn_CS"/>
</dbReference>
<comment type="cofactor">
    <cofactor evidence="1">
        <name>Zn(2+)</name>
        <dbReference type="ChEBI" id="CHEBI:29105"/>
    </cofactor>
</comment>
<keyword evidence="3" id="KW-0479">Metal-binding</keyword>
<dbReference type="InterPro" id="IPR011032">
    <property type="entry name" value="GroES-like_sf"/>
</dbReference>
<dbReference type="SUPFAM" id="SSF50129">
    <property type="entry name" value="GroES-like"/>
    <property type="match status" value="1"/>
</dbReference>
<feature type="domain" description="Alcohol dehydrogenase-like C-terminal" evidence="6">
    <location>
        <begin position="97"/>
        <end position="226"/>
    </location>
</feature>
<sequence length="273" mass="29831">YLDHFGHEITGVVEKVGKDVKRISVNDRVFLRSPIRSTTYSGFSEYVLAWEYATAQLPANLTFEEGVLGELLPIAIGAARHIKTGDYVGILGQGPGGLMITQVARIQGAAKIIVADKYEKRLKLAKELGADCTVNVTKENIEEKVKDLIGAKDLEGDGLDVVIDAVGTPDVLRECVRLVRKGGTVSIFGTHHLEPVIIDLVKWEEKVITVTMSNEASKEEIEERLDKARSLLAAGVIKTKPFITHVLKLAELPQAFILLKDSPGEVVKIVLTP</sequence>
<evidence type="ECO:0000313" key="7">
    <source>
        <dbReference type="EMBL" id="RLC35658.1"/>
    </source>
</evidence>
<keyword evidence="5" id="KW-0560">Oxidoreductase</keyword>
<dbReference type="Proteomes" id="UP000281261">
    <property type="component" value="Unassembled WGS sequence"/>
</dbReference>
<keyword evidence="4" id="KW-0862">Zinc</keyword>
<dbReference type="GO" id="GO:0008270">
    <property type="term" value="F:zinc ion binding"/>
    <property type="evidence" value="ECO:0007669"/>
    <property type="project" value="InterPro"/>
</dbReference>
<dbReference type="PANTHER" id="PTHR43350">
    <property type="entry name" value="NAD-DEPENDENT ALCOHOL DEHYDROGENASE"/>
    <property type="match status" value="1"/>
</dbReference>
<protein>
    <recommendedName>
        <fullName evidence="6">Alcohol dehydrogenase-like C-terminal domain-containing protein</fullName>
    </recommendedName>
</protein>
<evidence type="ECO:0000313" key="8">
    <source>
        <dbReference type="Proteomes" id="UP000281261"/>
    </source>
</evidence>
<evidence type="ECO:0000256" key="3">
    <source>
        <dbReference type="ARBA" id="ARBA00022723"/>
    </source>
</evidence>
<reference evidence="7 8" key="1">
    <citation type="submission" date="2018-06" db="EMBL/GenBank/DDBJ databases">
        <title>Extensive metabolic versatility and redundancy in microbially diverse, dynamic hydrothermal sediments.</title>
        <authorList>
            <person name="Dombrowski N."/>
            <person name="Teske A."/>
            <person name="Baker B.J."/>
        </authorList>
    </citation>
    <scope>NUCLEOTIDE SEQUENCE [LARGE SCALE GENOMIC DNA]</scope>
    <source>
        <strain evidence="7">B79_G16</strain>
    </source>
</reference>
<name>A0A420ZAQ2_UNCK3</name>